<dbReference type="InterPro" id="IPR050135">
    <property type="entry name" value="dGTPase-like"/>
</dbReference>
<dbReference type="SUPFAM" id="SSF109604">
    <property type="entry name" value="HD-domain/PDEase-like"/>
    <property type="match status" value="1"/>
</dbReference>
<dbReference type="EMBL" id="LNQE01000073">
    <property type="protein sequence ID" value="KUG29512.1"/>
    <property type="molecule type" value="Genomic_DNA"/>
</dbReference>
<dbReference type="InterPro" id="IPR006674">
    <property type="entry name" value="HD_domain"/>
</dbReference>
<dbReference type="InterPro" id="IPR003607">
    <property type="entry name" value="HD/PDEase_dom"/>
</dbReference>
<organism evidence="2">
    <name type="scientific">hydrocarbon metagenome</name>
    <dbReference type="NCBI Taxonomy" id="938273"/>
    <lineage>
        <taxon>unclassified sequences</taxon>
        <taxon>metagenomes</taxon>
        <taxon>ecological metagenomes</taxon>
    </lineage>
</organism>
<dbReference type="AlphaFoldDB" id="A0A0W8G8M1"/>
<dbReference type="PANTHER" id="PTHR11373">
    <property type="entry name" value="DEOXYNUCLEOSIDE TRIPHOSPHATE TRIPHOSPHOHYDROLASE"/>
    <property type="match status" value="1"/>
</dbReference>
<dbReference type="SMART" id="SM00471">
    <property type="entry name" value="HDc"/>
    <property type="match status" value="1"/>
</dbReference>
<protein>
    <submittedName>
        <fullName evidence="2">Putative dntp triphosphohydrolase, archaeal subgroup</fullName>
    </submittedName>
</protein>
<evidence type="ECO:0000313" key="2">
    <source>
        <dbReference type="EMBL" id="KUG29512.1"/>
    </source>
</evidence>
<dbReference type="GO" id="GO:0006203">
    <property type="term" value="P:dGTP catabolic process"/>
    <property type="evidence" value="ECO:0007669"/>
    <property type="project" value="TreeGrafter"/>
</dbReference>
<sequence length="446" mass="51647">MEEFLKKIQAKHRIRDPLYGFIFFTDAEKAIIDTQIFQRLRRVHQLALTKYVYPSAEHSRFVHSLGVMHCATMILSGIYNHKYKKISSDPNELQIKTLRFSALLHDIGHLPFSHALEKHFLSGLKHEALSEYIISDPRISSIIESDGVDPKAVGALLAKKPPAKFRLLHEVISGQLDADRADYLLRDAHLSGAKYGEYDFPRFLQLFSGREDDDEHGHLTLFVDENDLHVAESMLIARYHYNLQIPYHRTRMGFDLVLERFIRDFPEYRDPFTVEEGRLTHVDLERFTDLDDCEIMERIKKEFRRDNPWAPYLLRAKHLIPVIDTSSNSSKGDRAYKDLVRALKNDAAFCEGADFFHRSQEVEIIKGAGTEFAEKPDDNGQAPARQSGMILLHSREGKGREPEYVDIRERSWIFKHFVQAPHTLYRVYVVAEKADRARDILAQVTA</sequence>
<accession>A0A0W8G8M1</accession>
<dbReference type="CDD" id="cd00077">
    <property type="entry name" value="HDc"/>
    <property type="match status" value="1"/>
</dbReference>
<keyword evidence="2" id="KW-0378">Hydrolase</keyword>
<comment type="caution">
    <text evidence="2">The sequence shown here is derived from an EMBL/GenBank/DDBJ whole genome shotgun (WGS) entry which is preliminary data.</text>
</comment>
<gene>
    <name evidence="2" type="ORF">ASZ90_000583</name>
</gene>
<name>A0A0W8G8M1_9ZZZZ</name>
<reference evidence="2" key="1">
    <citation type="journal article" date="2015" name="Proc. Natl. Acad. Sci. U.S.A.">
        <title>Networks of energetic and metabolic interactions define dynamics in microbial communities.</title>
        <authorList>
            <person name="Embree M."/>
            <person name="Liu J.K."/>
            <person name="Al-Bassam M.M."/>
            <person name="Zengler K."/>
        </authorList>
    </citation>
    <scope>NUCLEOTIDE SEQUENCE</scope>
</reference>
<dbReference type="Gene3D" id="1.10.3210.10">
    <property type="entry name" value="Hypothetical protein af1432"/>
    <property type="match status" value="1"/>
</dbReference>
<proteinExistence type="predicted"/>
<dbReference type="GO" id="GO:0008832">
    <property type="term" value="F:dGTPase activity"/>
    <property type="evidence" value="ECO:0007669"/>
    <property type="project" value="TreeGrafter"/>
</dbReference>
<dbReference type="Pfam" id="PF01966">
    <property type="entry name" value="HD"/>
    <property type="match status" value="1"/>
</dbReference>
<evidence type="ECO:0000259" key="1">
    <source>
        <dbReference type="SMART" id="SM00471"/>
    </source>
</evidence>
<dbReference type="PANTHER" id="PTHR11373:SF4">
    <property type="entry name" value="DEOXYNUCLEOSIDE TRIPHOSPHATE TRIPHOSPHOHYDROLASE SAMHD1"/>
    <property type="match status" value="1"/>
</dbReference>
<feature type="domain" description="HD/PDEase" evidence="1">
    <location>
        <begin position="56"/>
        <end position="193"/>
    </location>
</feature>